<accession>A0A8S5M6D7</accession>
<evidence type="ECO:0000313" key="1">
    <source>
        <dbReference type="EMBL" id="DAD77786.1"/>
    </source>
</evidence>
<proteinExistence type="predicted"/>
<name>A0A8S5M6D7_9CAUD</name>
<reference evidence="1" key="1">
    <citation type="journal article" date="2021" name="Proc. Natl. Acad. Sci. U.S.A.">
        <title>A Catalog of Tens of Thousands of Viruses from Human Metagenomes Reveals Hidden Associations with Chronic Diseases.</title>
        <authorList>
            <person name="Tisza M.J."/>
            <person name="Buck C.B."/>
        </authorList>
    </citation>
    <scope>NUCLEOTIDE SEQUENCE</scope>
    <source>
        <strain evidence="1">CtCL221</strain>
    </source>
</reference>
<organism evidence="1">
    <name type="scientific">Myoviridae sp. ctCL221</name>
    <dbReference type="NCBI Taxonomy" id="2826630"/>
    <lineage>
        <taxon>Viruses</taxon>
        <taxon>Duplodnaviria</taxon>
        <taxon>Heunggongvirae</taxon>
        <taxon>Uroviricota</taxon>
        <taxon>Caudoviricetes</taxon>
    </lineage>
</organism>
<sequence>MIIVSQDKCAIVNLDNIKTIELDRETDFKSIIIFRETNEVETGVCGLFIGHYATRERAKEVLQEIIKSYRYYRTAECDGYTNVLQETAVFEMPED</sequence>
<protein>
    <submittedName>
        <fullName evidence="1">Uncharacterized protein</fullName>
    </submittedName>
</protein>
<dbReference type="EMBL" id="BK014833">
    <property type="protein sequence ID" value="DAD77786.1"/>
    <property type="molecule type" value="Genomic_DNA"/>
</dbReference>